<evidence type="ECO:0000313" key="1">
    <source>
        <dbReference type="EMBL" id="MCY9549861.1"/>
    </source>
</evidence>
<reference evidence="1 2" key="1">
    <citation type="submission" date="2022-05" db="EMBL/GenBank/DDBJ databases">
        <title>Genome Sequencing of Bee-Associated Microbes.</title>
        <authorList>
            <person name="Dunlap C."/>
        </authorList>
    </citation>
    <scope>NUCLEOTIDE SEQUENCE [LARGE SCALE GENOMIC DNA]</scope>
    <source>
        <strain evidence="1 2">NRRL BD-083</strain>
    </source>
</reference>
<keyword evidence="2" id="KW-1185">Reference proteome</keyword>
<dbReference type="Proteomes" id="UP001527052">
    <property type="component" value="Unassembled WGS sequence"/>
</dbReference>
<name>A0ABT4EZE6_9BACI</name>
<gene>
    <name evidence="1" type="ORF">M5W82_23580</name>
</gene>
<sequence>MASNISTEKLYIDISFIFKNVVKFGLCDLVYFNKNLLDTCFCEVIDSDFLNPQKTLFVKGFKDCFLECYDEGIEVVVQEYNLILPDGLKIIDEKMDKDN</sequence>
<organism evidence="1 2">
    <name type="scientific">Lysinibacillus xylanilyticus</name>
    <dbReference type="NCBI Taxonomy" id="582475"/>
    <lineage>
        <taxon>Bacteria</taxon>
        <taxon>Bacillati</taxon>
        <taxon>Bacillota</taxon>
        <taxon>Bacilli</taxon>
        <taxon>Bacillales</taxon>
        <taxon>Bacillaceae</taxon>
        <taxon>Lysinibacillus</taxon>
    </lineage>
</organism>
<accession>A0ABT4EZE6</accession>
<proteinExistence type="predicted"/>
<dbReference type="EMBL" id="JAMDLZ010000058">
    <property type="protein sequence ID" value="MCY9549861.1"/>
    <property type="molecule type" value="Genomic_DNA"/>
</dbReference>
<protein>
    <submittedName>
        <fullName evidence="1">Uncharacterized protein</fullName>
    </submittedName>
</protein>
<dbReference type="RefSeq" id="WP_268639753.1">
    <property type="nucleotide sequence ID" value="NZ_JAMDLZ010000058.1"/>
</dbReference>
<comment type="caution">
    <text evidence="1">The sequence shown here is derived from an EMBL/GenBank/DDBJ whole genome shotgun (WGS) entry which is preliminary data.</text>
</comment>
<evidence type="ECO:0000313" key="2">
    <source>
        <dbReference type="Proteomes" id="UP001527052"/>
    </source>
</evidence>